<dbReference type="PANTHER" id="PTHR43661:SF3">
    <property type="entry name" value="D-XYLONATE DEHYDRATASE YAGF-RELATED"/>
    <property type="match status" value="1"/>
</dbReference>
<evidence type="ECO:0000259" key="16">
    <source>
        <dbReference type="Pfam" id="PF00920"/>
    </source>
</evidence>
<dbReference type="EMBL" id="JADCKF010000019">
    <property type="protein sequence ID" value="MBE5057300.1"/>
    <property type="molecule type" value="Genomic_DNA"/>
</dbReference>
<evidence type="ECO:0000256" key="3">
    <source>
        <dbReference type="ARBA" id="ARBA00022605"/>
    </source>
</evidence>
<keyword evidence="10 15" id="KW-0100">Branched-chain amino acid biosynthesis</keyword>
<evidence type="ECO:0000256" key="8">
    <source>
        <dbReference type="ARBA" id="ARBA00023014"/>
    </source>
</evidence>
<dbReference type="InterPro" id="IPR042096">
    <property type="entry name" value="Dihydro-acid_dehy_C"/>
</dbReference>
<keyword evidence="6 15" id="KW-0460">Magnesium</keyword>
<organism evidence="18 19">
    <name type="scientific">Pseudoflavonifractor gallinarum</name>
    <dbReference type="NCBI Taxonomy" id="2779352"/>
    <lineage>
        <taxon>Bacteria</taxon>
        <taxon>Bacillati</taxon>
        <taxon>Bacillota</taxon>
        <taxon>Clostridia</taxon>
        <taxon>Eubacteriales</taxon>
        <taxon>Oscillospiraceae</taxon>
        <taxon>Pseudoflavonifractor</taxon>
    </lineage>
</organism>
<feature type="binding site" description="via carbamate group" evidence="15">
    <location>
        <position position="124"/>
    </location>
    <ligand>
        <name>Mg(2+)</name>
        <dbReference type="ChEBI" id="CHEBI:18420"/>
    </ligand>
</feature>
<evidence type="ECO:0000256" key="13">
    <source>
        <dbReference type="ARBA" id="ARBA00029437"/>
    </source>
</evidence>
<keyword evidence="3 15" id="KW-0028">Amino-acid biosynthesis</keyword>
<evidence type="ECO:0000313" key="19">
    <source>
        <dbReference type="Proteomes" id="UP000806211"/>
    </source>
</evidence>
<dbReference type="InterPro" id="IPR004404">
    <property type="entry name" value="DihydroxyA_deHydtase"/>
</dbReference>
<feature type="domain" description="Dihydroxy-acid/6-phosphogluconate dehydratase N-terminal" evidence="16">
    <location>
        <begin position="34"/>
        <end position="351"/>
    </location>
</feature>
<sequence length="566" mass="60536">MTLRSSTNLTGTDNGLCRSLYKAMGYSEEELTNRPVIGIANSWSTLVPGHYNLRELADFVRKGIYRAGGTVVEFGVISCCDGIANGHEGMKYILPAREVVCNSVEIEAQAHRLDALVLLASCDKILPGMLMAAARLDIPTIVVTGGVMQGGGMFDGRKSDATSNDEAAGMYHAGRITAAQLRALEDVSCPGCGSCSFLGTANTMACVSEALGMSLPGSALIPAVWADRQSSAYEAGIRICQLVEAGITPRKILDERALRNAVRVVQAISGSTNAVLHLSAVAYEAGWSGSVMDLFDQMYHTTPHLVKVNPAAAYDMEEFHRAGGIPRLMERLGDLIDSTALTCTGQTVGENLKGYHYLFPDNPELIRTRETAYGLHGGVAVLRGNLAPHTAVTKPGAYGPHLQRFRGKARVFNREEAANEAILAGTVQPGDVVVIRYEGPKGGPGIREMYKAMKFLYGRGLAEQTALVTDGRFSGTNNGCFVGHISPEAAEGGPIALVEDGDEIVIDVPAGRLDLLVEEGELARRRAKWTPPPVQAPRGYLQCYARWASSAAQGAVIHCGEEEVER</sequence>
<evidence type="ECO:0000256" key="5">
    <source>
        <dbReference type="ARBA" id="ARBA00022723"/>
    </source>
</evidence>
<keyword evidence="9 15" id="KW-0456">Lyase</keyword>
<feature type="domain" description="Dihydroxy-acid/6-phosphogluconate dehydratase C-terminal" evidence="17">
    <location>
        <begin position="365"/>
        <end position="555"/>
    </location>
</feature>
<dbReference type="InterPro" id="IPR000581">
    <property type="entry name" value="ILV_EDD_N"/>
</dbReference>
<gene>
    <name evidence="15 18" type="primary">ilvD</name>
    <name evidence="18" type="ORF">INF37_15095</name>
</gene>
<keyword evidence="4 15" id="KW-0001">2Fe-2S</keyword>
<feature type="binding site" evidence="15">
    <location>
        <position position="448"/>
    </location>
    <ligand>
        <name>Mg(2+)</name>
        <dbReference type="ChEBI" id="CHEBI:18420"/>
    </ligand>
</feature>
<dbReference type="Pfam" id="PF00920">
    <property type="entry name" value="ILVD_EDD_N"/>
    <property type="match status" value="1"/>
</dbReference>
<dbReference type="NCBIfam" id="NF002068">
    <property type="entry name" value="PRK00911.1"/>
    <property type="match status" value="1"/>
</dbReference>
<evidence type="ECO:0000256" key="1">
    <source>
        <dbReference type="ARBA" id="ARBA00001946"/>
    </source>
</evidence>
<comment type="similarity">
    <text evidence="2 15">Belongs to the IlvD/Edd family.</text>
</comment>
<comment type="caution">
    <text evidence="18">The sequence shown here is derived from an EMBL/GenBank/DDBJ whole genome shotgun (WGS) entry which is preliminary data.</text>
</comment>
<evidence type="ECO:0000256" key="4">
    <source>
        <dbReference type="ARBA" id="ARBA00022714"/>
    </source>
</evidence>
<comment type="cofactor">
    <cofactor evidence="15">
        <name>[2Fe-2S] cluster</name>
        <dbReference type="ChEBI" id="CHEBI:190135"/>
    </cofactor>
    <text evidence="15">Binds 1 [2Fe-2S] cluster per subunit. This cluster acts as a Lewis acid cofactor.</text>
</comment>
<feature type="active site" description="Proton acceptor" evidence="15">
    <location>
        <position position="474"/>
    </location>
</feature>
<dbReference type="PANTHER" id="PTHR43661">
    <property type="entry name" value="D-XYLONATE DEHYDRATASE"/>
    <property type="match status" value="1"/>
</dbReference>
<keyword evidence="7 15" id="KW-0408">Iron</keyword>
<reference evidence="18 19" key="1">
    <citation type="submission" date="2020-10" db="EMBL/GenBank/DDBJ databases">
        <title>ChiBAC.</title>
        <authorList>
            <person name="Zenner C."/>
            <person name="Hitch T.C.A."/>
            <person name="Clavel T."/>
        </authorList>
    </citation>
    <scope>NUCLEOTIDE SEQUENCE [LARGE SCALE GENOMIC DNA]</scope>
    <source>
        <strain evidence="18 19">DSM 107456</strain>
    </source>
</reference>
<evidence type="ECO:0000256" key="6">
    <source>
        <dbReference type="ARBA" id="ARBA00022842"/>
    </source>
</evidence>
<comment type="caution">
    <text evidence="15">Lacks conserved residue(s) required for the propagation of feature annotation.</text>
</comment>
<evidence type="ECO:0000256" key="12">
    <source>
        <dbReference type="ARBA" id="ARBA00029436"/>
    </source>
</evidence>
<evidence type="ECO:0000256" key="15">
    <source>
        <dbReference type="HAMAP-Rule" id="MF_00012"/>
    </source>
</evidence>
<dbReference type="EC" id="4.2.1.9" evidence="14 15"/>
<comment type="pathway">
    <text evidence="13 15">Amino-acid biosynthesis; L-isoleucine biosynthesis; L-isoleucine from 2-oxobutanoate: step 3/4.</text>
</comment>
<dbReference type="InterPro" id="IPR020558">
    <property type="entry name" value="DiOHA_6PGluconate_deHydtase_CS"/>
</dbReference>
<comment type="function">
    <text evidence="15">Functions in the biosynthesis of branched-chain amino acids. Catalyzes the dehydration of (2R,3R)-2,3-dihydroxy-3-methylpentanoate (2,3-dihydroxy-3-methylvalerate) into 2-oxo-3-methylpentanoate (2-oxo-3-methylvalerate) and of (2R)-2,3-dihydroxy-3-methylbutanoate (2,3-dihydroxyisovalerate) into 2-oxo-3-methylbutanoate (2-oxoisovalerate), the penultimate precursor to L-isoleucine and L-valine, respectively.</text>
</comment>
<comment type="pathway">
    <text evidence="12 15">Amino-acid biosynthesis; L-valine biosynthesis; L-valine from pyruvate: step 3/4.</text>
</comment>
<evidence type="ECO:0000256" key="2">
    <source>
        <dbReference type="ARBA" id="ARBA00006486"/>
    </source>
</evidence>
<dbReference type="SUPFAM" id="SSF52016">
    <property type="entry name" value="LeuD/IlvD-like"/>
    <property type="match status" value="1"/>
</dbReference>
<comment type="subunit">
    <text evidence="15">Homodimer.</text>
</comment>
<dbReference type="PROSITE" id="PS00886">
    <property type="entry name" value="ILVD_EDD_1"/>
    <property type="match status" value="1"/>
</dbReference>
<evidence type="ECO:0000256" key="10">
    <source>
        <dbReference type="ARBA" id="ARBA00023304"/>
    </source>
</evidence>
<dbReference type="Gene3D" id="3.50.30.80">
    <property type="entry name" value="IlvD/EDD C-terminal domain-like"/>
    <property type="match status" value="1"/>
</dbReference>
<dbReference type="SUPFAM" id="SSF143975">
    <property type="entry name" value="IlvD/EDD N-terminal domain-like"/>
    <property type="match status" value="1"/>
</dbReference>
<evidence type="ECO:0000313" key="18">
    <source>
        <dbReference type="EMBL" id="MBE5057300.1"/>
    </source>
</evidence>
<comment type="cofactor">
    <cofactor evidence="1 15">
        <name>Mg(2+)</name>
        <dbReference type="ChEBI" id="CHEBI:18420"/>
    </cofactor>
</comment>
<keyword evidence="19" id="KW-1185">Reference proteome</keyword>
<dbReference type="InterPro" id="IPR056740">
    <property type="entry name" value="ILV_EDD_C"/>
</dbReference>
<dbReference type="NCBIfam" id="TIGR00110">
    <property type="entry name" value="ilvD"/>
    <property type="match status" value="1"/>
</dbReference>
<dbReference type="GO" id="GO:0004160">
    <property type="term" value="F:dihydroxy-acid dehydratase activity"/>
    <property type="evidence" value="ECO:0007669"/>
    <property type="project" value="UniProtKB-EC"/>
</dbReference>
<evidence type="ECO:0000259" key="17">
    <source>
        <dbReference type="Pfam" id="PF24877"/>
    </source>
</evidence>
<evidence type="ECO:0000256" key="7">
    <source>
        <dbReference type="ARBA" id="ARBA00023004"/>
    </source>
</evidence>
<comment type="catalytic activity">
    <reaction evidence="11">
        <text>(2R)-2,3-dihydroxy-3-methylbutanoate = 3-methyl-2-oxobutanoate + H2O</text>
        <dbReference type="Rhea" id="RHEA:24809"/>
        <dbReference type="ChEBI" id="CHEBI:11851"/>
        <dbReference type="ChEBI" id="CHEBI:15377"/>
        <dbReference type="ChEBI" id="CHEBI:49072"/>
        <dbReference type="EC" id="4.2.1.9"/>
    </reaction>
    <physiologicalReaction direction="left-to-right" evidence="11">
        <dbReference type="Rhea" id="RHEA:24810"/>
    </physiologicalReaction>
</comment>
<protein>
    <recommendedName>
        <fullName evidence="14 15">Dihydroxy-acid dehydratase</fullName>
        <shortName evidence="15">DAD</shortName>
        <ecNumber evidence="14 15">4.2.1.9</ecNumber>
    </recommendedName>
</protein>
<feature type="modified residue" description="N6-carboxylysine" evidence="15">
    <location>
        <position position="124"/>
    </location>
</feature>
<dbReference type="InterPro" id="IPR037237">
    <property type="entry name" value="IlvD/EDD_N"/>
</dbReference>
<evidence type="ECO:0000256" key="14">
    <source>
        <dbReference type="ARBA" id="ARBA00029490"/>
    </source>
</evidence>
<dbReference type="HAMAP" id="MF_00012">
    <property type="entry name" value="IlvD"/>
    <property type="match status" value="1"/>
</dbReference>
<name>A0ABR9RF25_9FIRM</name>
<feature type="binding site" evidence="15">
    <location>
        <position position="123"/>
    </location>
    <ligand>
        <name>Mg(2+)</name>
        <dbReference type="ChEBI" id="CHEBI:18420"/>
    </ligand>
</feature>
<keyword evidence="5 15" id="KW-0479">Metal-binding</keyword>
<evidence type="ECO:0000256" key="11">
    <source>
        <dbReference type="ARBA" id="ARBA00029304"/>
    </source>
</evidence>
<proteinExistence type="inferred from homology"/>
<dbReference type="RefSeq" id="WP_193539303.1">
    <property type="nucleotide sequence ID" value="NZ_JADCKF010000019.1"/>
</dbReference>
<keyword evidence="8 15" id="KW-0411">Iron-sulfur</keyword>
<feature type="binding site" evidence="15">
    <location>
        <position position="81"/>
    </location>
    <ligand>
        <name>Mg(2+)</name>
        <dbReference type="ChEBI" id="CHEBI:18420"/>
    </ligand>
</feature>
<evidence type="ECO:0000256" key="9">
    <source>
        <dbReference type="ARBA" id="ARBA00023239"/>
    </source>
</evidence>
<accession>A0ABR9RF25</accession>
<dbReference type="Proteomes" id="UP000806211">
    <property type="component" value="Unassembled WGS sequence"/>
</dbReference>
<dbReference type="Pfam" id="PF24877">
    <property type="entry name" value="ILV_EDD_C"/>
    <property type="match status" value="1"/>
</dbReference>
<comment type="catalytic activity">
    <reaction evidence="15">
        <text>(2R,3R)-2,3-dihydroxy-3-methylpentanoate = (S)-3-methyl-2-oxopentanoate + H2O</text>
        <dbReference type="Rhea" id="RHEA:27694"/>
        <dbReference type="ChEBI" id="CHEBI:15377"/>
        <dbReference type="ChEBI" id="CHEBI:35146"/>
        <dbReference type="ChEBI" id="CHEBI:49258"/>
        <dbReference type="EC" id="4.2.1.9"/>
    </reaction>
</comment>